<comment type="caution">
    <text evidence="13">Lacks conserved residue(s) required for the propagation of feature annotation.</text>
</comment>
<feature type="domain" description="LysM" evidence="19">
    <location>
        <begin position="388"/>
        <end position="434"/>
    </location>
</feature>
<evidence type="ECO:0000313" key="21">
    <source>
        <dbReference type="EMBL" id="RYO99402.1"/>
    </source>
</evidence>
<evidence type="ECO:0000256" key="14">
    <source>
        <dbReference type="RuleBase" id="RU000489"/>
    </source>
</evidence>
<dbReference type="CDD" id="cd00118">
    <property type="entry name" value="LysM"/>
    <property type="match status" value="2"/>
</dbReference>
<sequence length="1371" mass="148670">MIASLRRGLTAVLLLAGKIAAQDDVARHDSVDGWRAAHARTSGDAMELCPPPCQEESSSESSKASFLFSDAADLAACNETMILDVAVQNKAKDGTPRPVAIRACRAEFTSKYDAFMQDKDVAAICSTPNHEIIETSISMGELSSPNGNKKFATGHLLAAGKQLLNSLGAKKPSCTENFLSFGYSQSSVIGLFAGLELHQHGVPAEVLNKFLEHAQEKPISKPTLVQLCKEGGRGADYAVGIIAASAQDLPLAQDAVKTWADGRCVSADTNANPDWTTVTIRVPGTTGDSGNSTSTASSQKVSNSGDLAHIRGKSRIAARADTCKTETVKSGDGCWALADRCGISQSDLKKYNPGSNFCSTLVPGQEVCCSPGELPDNIPPANPDGTCDTIDVKGGDSCGSLASKCDLKPADFTELHSDDKDFCSTLAVGQAVCCTRGKLPDLTPKPGEDGSCATYTINKGDGCSAIAAAHGLDQEDIEEFNKKTWGWNGCDTLWPDSVICLSKGTPPFPASVGNAQCGPTVPGTEMPEGSTSDEWAELNPCPLNVCCNIWGRCGFTDDFCVPSESESGAPGTSKPGENGCIASCGREIIKGDPPEKTIRVAYFESWNVNRECLTMDVDQIDTEKYTHIHWSFANVTEDFRVDVSGAQEQFDLFKDMTGIERIISFGGWDFSTKPDTYNILREAAKPENRDTFRQNIIDFLDEHSLDGVDLDWEYPGAPDIPGIPAGDPEAGEDYHQLLKDIKDSVGDTYSVSFAAPASYWYLKAFPVGKMGKGLDYIIYMTYDLHGQWDYGNEWTSPGCPTGNCLRSHVNETETMDALAMITKAGVPSNKVVVGVASYGRSFKMAEAGCDGPMCKFTGTPRESDAFAGRCTNTAGYISNAEIGEIIASGNINRKWVAAGSDILVYNDTEWVAYMNDSIKSDREELYASYNMAGTTDWAVDLLEFHDGSGLDGGAAGDFPLDYEYKIDTDFYNECDASYNSLDALEDRKDRIPAHCMYIYMAKVEAKIMGDALNKYDDLMDDGYDDKFKTFQTYVRQQVPDQINAFMGNGKAGDFFKCEETGQRNCCGTCRYFCDEDDIEDCDDSDDCESGHGTFEITCPTEYKNGELGNWLTPDPAPNTTFTLEKEDEFYKAIYDDYGIEEDWIEFGDTHVLLNNGCQYSDDVNKCQRENDNWYWNYPQASDDIKVSNPKDIIGDSYDESRDLLSRLKALIIMANYDELEDPADLVDAAMLPALSMESAVGSMNEVAEKAEEIDKAERQEMILSFITSILFFIPFVGSAAGAVGLTTVRTILGMLGAAAEAGLLAYSVVEDTDNAFAAIFSALATAGLGRGGWGRAAKAKRDMSSKDIDALGSIKGKVDRFEDVKVTSCKI</sequence>
<dbReference type="EC" id="3.2.1.14" evidence="4"/>
<feature type="compositionally biased region" description="Low complexity" evidence="15">
    <location>
        <begin position="284"/>
        <end position="298"/>
    </location>
</feature>
<evidence type="ECO:0000313" key="22">
    <source>
        <dbReference type="Proteomes" id="UP000293360"/>
    </source>
</evidence>
<dbReference type="Gene3D" id="3.10.350.10">
    <property type="entry name" value="LysM domain"/>
    <property type="match status" value="3"/>
</dbReference>
<keyword evidence="16" id="KW-0472">Membrane</keyword>
<dbReference type="InterPro" id="IPR029070">
    <property type="entry name" value="Chitinase_insertion_sf"/>
</dbReference>
<proteinExistence type="inferred from homology"/>
<dbReference type="CDD" id="cd00035">
    <property type="entry name" value="ChtBD1"/>
    <property type="match status" value="1"/>
</dbReference>
<feature type="disulfide bond" evidence="13">
    <location>
        <begin position="541"/>
        <end position="553"/>
    </location>
</feature>
<dbReference type="InterPro" id="IPR036861">
    <property type="entry name" value="Endochitinase-like_sf"/>
</dbReference>
<dbReference type="Gene3D" id="3.10.50.10">
    <property type="match status" value="1"/>
</dbReference>
<feature type="signal peptide" evidence="17">
    <location>
        <begin position="1"/>
        <end position="21"/>
    </location>
</feature>
<comment type="caution">
    <text evidence="21">The sequence shown here is derived from an EMBL/GenBank/DDBJ whole genome shotgun (WGS) entry which is preliminary data.</text>
</comment>
<dbReference type="InterPro" id="IPR018392">
    <property type="entry name" value="LysM"/>
</dbReference>
<evidence type="ECO:0000256" key="9">
    <source>
        <dbReference type="ARBA" id="ARBA00023026"/>
    </source>
</evidence>
<name>A0A4Q4T5Q5_9PEZI</name>
<evidence type="ECO:0000256" key="6">
    <source>
        <dbReference type="ARBA" id="ARBA00022669"/>
    </source>
</evidence>
<dbReference type="EMBL" id="QJNU01000422">
    <property type="protein sequence ID" value="RYO99402.1"/>
    <property type="molecule type" value="Genomic_DNA"/>
</dbReference>
<evidence type="ECO:0000256" key="2">
    <source>
        <dbReference type="ARBA" id="ARBA00004613"/>
    </source>
</evidence>
<keyword evidence="13" id="KW-1015">Disulfide bond</keyword>
<feature type="transmembrane region" description="Helical" evidence="16">
    <location>
        <begin position="1261"/>
        <end position="1283"/>
    </location>
</feature>
<dbReference type="InterPro" id="IPR036779">
    <property type="entry name" value="LysM_dom_sf"/>
</dbReference>
<organism evidence="21 22">
    <name type="scientific">Monosporascus ibericus</name>
    <dbReference type="NCBI Taxonomy" id="155417"/>
    <lineage>
        <taxon>Eukaryota</taxon>
        <taxon>Fungi</taxon>
        <taxon>Dikarya</taxon>
        <taxon>Ascomycota</taxon>
        <taxon>Pezizomycotina</taxon>
        <taxon>Sordariomycetes</taxon>
        <taxon>Xylariomycetidae</taxon>
        <taxon>Xylariales</taxon>
        <taxon>Xylariales incertae sedis</taxon>
        <taxon>Monosporascus</taxon>
    </lineage>
</organism>
<evidence type="ECO:0000256" key="12">
    <source>
        <dbReference type="ARBA" id="ARBA00023326"/>
    </source>
</evidence>
<comment type="similarity">
    <text evidence="3">Belongs to the glycosyl hydrolase 18 family. Chitinase class V subfamily.</text>
</comment>
<dbReference type="InterPro" id="IPR011583">
    <property type="entry name" value="Chitinase_II/V-like_cat"/>
</dbReference>
<accession>A0A4Q4T5Q5</accession>
<dbReference type="PROSITE" id="PS50941">
    <property type="entry name" value="CHIT_BIND_I_2"/>
    <property type="match status" value="1"/>
</dbReference>
<dbReference type="InterPro" id="IPR053214">
    <property type="entry name" value="LysM12-like"/>
</dbReference>
<feature type="domain" description="GH18" evidence="20">
    <location>
        <begin position="597"/>
        <end position="977"/>
    </location>
</feature>
<evidence type="ECO:0000256" key="11">
    <source>
        <dbReference type="ARBA" id="ARBA00023295"/>
    </source>
</evidence>
<dbReference type="SUPFAM" id="SSF54556">
    <property type="entry name" value="Chitinase insertion domain"/>
    <property type="match status" value="1"/>
</dbReference>
<feature type="region of interest" description="Disordered" evidence="15">
    <location>
        <begin position="283"/>
        <end position="304"/>
    </location>
</feature>
<evidence type="ECO:0000259" key="19">
    <source>
        <dbReference type="PROSITE" id="PS51782"/>
    </source>
</evidence>
<evidence type="ECO:0000256" key="7">
    <source>
        <dbReference type="ARBA" id="ARBA00022801"/>
    </source>
</evidence>
<dbReference type="GO" id="GO:0008843">
    <property type="term" value="F:endochitinase activity"/>
    <property type="evidence" value="ECO:0007669"/>
    <property type="project" value="UniProtKB-EC"/>
</dbReference>
<dbReference type="PANTHER" id="PTHR47700:SF2">
    <property type="entry name" value="CHITINASE"/>
    <property type="match status" value="1"/>
</dbReference>
<dbReference type="SMART" id="SM00636">
    <property type="entry name" value="Glyco_18"/>
    <property type="match status" value="1"/>
</dbReference>
<dbReference type="SUPFAM" id="SSF57016">
    <property type="entry name" value="Plant lectins/antimicrobial peptides"/>
    <property type="match status" value="1"/>
</dbReference>
<keyword evidence="16" id="KW-0812">Transmembrane</keyword>
<gene>
    <name evidence="21" type="ORF">DL764_006824</name>
</gene>
<keyword evidence="12" id="KW-0624">Polysaccharide degradation</keyword>
<protein>
    <recommendedName>
        <fullName evidence="4">chitinase</fullName>
        <ecNumber evidence="4">3.2.1.14</ecNumber>
    </recommendedName>
</protein>
<dbReference type="GO" id="GO:0000272">
    <property type="term" value="P:polysaccharide catabolic process"/>
    <property type="evidence" value="ECO:0007669"/>
    <property type="project" value="UniProtKB-KW"/>
</dbReference>
<feature type="transmembrane region" description="Helical" evidence="16">
    <location>
        <begin position="1315"/>
        <end position="1333"/>
    </location>
</feature>
<dbReference type="GO" id="GO:0005576">
    <property type="term" value="C:extracellular region"/>
    <property type="evidence" value="ECO:0007669"/>
    <property type="project" value="UniProtKB-SubCell"/>
</dbReference>
<feature type="disulfide bond" evidence="13">
    <location>
        <begin position="546"/>
        <end position="560"/>
    </location>
</feature>
<dbReference type="PROSITE" id="PS51910">
    <property type="entry name" value="GH18_2"/>
    <property type="match status" value="1"/>
</dbReference>
<comment type="subcellular location">
    <subcellularLocation>
        <location evidence="2">Secreted</location>
    </subcellularLocation>
</comment>
<dbReference type="SMART" id="SM00257">
    <property type="entry name" value="LysM"/>
    <property type="match status" value="3"/>
</dbReference>
<feature type="transmembrane region" description="Helical" evidence="16">
    <location>
        <begin position="1290"/>
        <end position="1309"/>
    </location>
</feature>
<evidence type="ECO:0000259" key="20">
    <source>
        <dbReference type="PROSITE" id="PS51910"/>
    </source>
</evidence>
<dbReference type="STRING" id="155417.A0A4Q4T5Q5"/>
<dbReference type="GO" id="GO:0006032">
    <property type="term" value="P:chitin catabolic process"/>
    <property type="evidence" value="ECO:0007669"/>
    <property type="project" value="UniProtKB-KW"/>
</dbReference>
<dbReference type="CDD" id="cd02878">
    <property type="entry name" value="GH18_zymocin_alpha"/>
    <property type="match status" value="1"/>
</dbReference>
<evidence type="ECO:0000259" key="18">
    <source>
        <dbReference type="PROSITE" id="PS50941"/>
    </source>
</evidence>
<evidence type="ECO:0000256" key="4">
    <source>
        <dbReference type="ARBA" id="ARBA00012729"/>
    </source>
</evidence>
<evidence type="ECO:0000256" key="15">
    <source>
        <dbReference type="SAM" id="MobiDB-lite"/>
    </source>
</evidence>
<dbReference type="Pfam" id="PF00187">
    <property type="entry name" value="Chitin_bind_1"/>
    <property type="match status" value="1"/>
</dbReference>
<evidence type="ECO:0000256" key="1">
    <source>
        <dbReference type="ARBA" id="ARBA00000822"/>
    </source>
</evidence>
<dbReference type="SUPFAM" id="SSF51445">
    <property type="entry name" value="(Trans)glycosidases"/>
    <property type="match status" value="1"/>
</dbReference>
<evidence type="ECO:0000256" key="8">
    <source>
        <dbReference type="ARBA" id="ARBA00023024"/>
    </source>
</evidence>
<keyword evidence="17" id="KW-0732">Signal</keyword>
<keyword evidence="6 13" id="KW-0147">Chitin-binding</keyword>
<dbReference type="InterPro" id="IPR001223">
    <property type="entry name" value="Glyco_hydro18_cat"/>
</dbReference>
<feature type="domain" description="LysM" evidence="19">
    <location>
        <begin position="324"/>
        <end position="369"/>
    </location>
</feature>
<dbReference type="Proteomes" id="UP000293360">
    <property type="component" value="Unassembled WGS sequence"/>
</dbReference>
<dbReference type="PANTHER" id="PTHR47700">
    <property type="entry name" value="V CHITINASE, PUTATIVE (AFU_ORTHOLOGUE AFUA_6G13720)-RELATED"/>
    <property type="match status" value="1"/>
</dbReference>
<keyword evidence="8" id="KW-0146">Chitin degradation</keyword>
<dbReference type="PROSITE" id="PS01095">
    <property type="entry name" value="GH18_1"/>
    <property type="match status" value="1"/>
</dbReference>
<dbReference type="Gene3D" id="3.30.60.10">
    <property type="entry name" value="Endochitinase-like"/>
    <property type="match status" value="1"/>
</dbReference>
<keyword evidence="7 14" id="KW-0378">Hydrolase</keyword>
<dbReference type="Pfam" id="PF01476">
    <property type="entry name" value="LysM"/>
    <property type="match status" value="2"/>
</dbReference>
<dbReference type="Gene3D" id="3.20.20.80">
    <property type="entry name" value="Glycosidases"/>
    <property type="match status" value="1"/>
</dbReference>
<feature type="disulfide bond" evidence="13">
    <location>
        <begin position="580"/>
        <end position="584"/>
    </location>
</feature>
<keyword evidence="5" id="KW-0964">Secreted</keyword>
<dbReference type="InterPro" id="IPR017853">
    <property type="entry name" value="GH"/>
</dbReference>
<feature type="chain" id="PRO_5020913059" description="chitinase" evidence="17">
    <location>
        <begin position="22"/>
        <end position="1371"/>
    </location>
</feature>
<feature type="domain" description="LysM" evidence="19">
    <location>
        <begin position="453"/>
        <end position="501"/>
    </location>
</feature>
<keyword evidence="16" id="KW-1133">Transmembrane helix</keyword>
<evidence type="ECO:0000256" key="17">
    <source>
        <dbReference type="SAM" id="SignalP"/>
    </source>
</evidence>
<evidence type="ECO:0000256" key="10">
    <source>
        <dbReference type="ARBA" id="ARBA00023277"/>
    </source>
</evidence>
<dbReference type="GO" id="GO:0008061">
    <property type="term" value="F:chitin binding"/>
    <property type="evidence" value="ECO:0007669"/>
    <property type="project" value="UniProtKB-UniRule"/>
</dbReference>
<evidence type="ECO:0000256" key="5">
    <source>
        <dbReference type="ARBA" id="ARBA00022525"/>
    </source>
</evidence>
<keyword evidence="11 14" id="KW-0326">Glycosidase</keyword>
<dbReference type="SUPFAM" id="SSF54106">
    <property type="entry name" value="LysM domain"/>
    <property type="match status" value="2"/>
</dbReference>
<evidence type="ECO:0000256" key="3">
    <source>
        <dbReference type="ARBA" id="ARBA00008682"/>
    </source>
</evidence>
<keyword evidence="9" id="KW-0843">Virulence</keyword>
<dbReference type="Pfam" id="PF00704">
    <property type="entry name" value="Glyco_hydro_18"/>
    <property type="match status" value="1"/>
</dbReference>
<reference evidence="21 22" key="1">
    <citation type="submission" date="2018-06" db="EMBL/GenBank/DDBJ databases">
        <title>Complete Genomes of Monosporascus.</title>
        <authorList>
            <person name="Robinson A.J."/>
            <person name="Natvig D.O."/>
        </authorList>
    </citation>
    <scope>NUCLEOTIDE SEQUENCE [LARGE SCALE GENOMIC DNA]</scope>
    <source>
        <strain evidence="21 22">CBS 110550</strain>
    </source>
</reference>
<keyword evidence="10" id="KW-0119">Carbohydrate metabolism</keyword>
<dbReference type="InterPro" id="IPR001002">
    <property type="entry name" value="Chitin-bd_1"/>
</dbReference>
<keyword evidence="22" id="KW-1185">Reference proteome</keyword>
<evidence type="ECO:0000256" key="13">
    <source>
        <dbReference type="PROSITE-ProRule" id="PRU00261"/>
    </source>
</evidence>
<dbReference type="PROSITE" id="PS51782">
    <property type="entry name" value="LYSM"/>
    <property type="match status" value="3"/>
</dbReference>
<evidence type="ECO:0000256" key="16">
    <source>
        <dbReference type="SAM" id="Phobius"/>
    </source>
</evidence>
<dbReference type="InterPro" id="IPR001579">
    <property type="entry name" value="Glyco_hydro_18_chit_AS"/>
</dbReference>
<feature type="domain" description="Chitin-binding type-1" evidence="18">
    <location>
        <begin position="514"/>
        <end position="586"/>
    </location>
</feature>
<comment type="catalytic activity">
    <reaction evidence="1">
        <text>Random endo-hydrolysis of N-acetyl-beta-D-glucosaminide (1-&gt;4)-beta-linkages in chitin and chitodextrins.</text>
        <dbReference type="EC" id="3.2.1.14"/>
    </reaction>
</comment>
<dbReference type="OrthoDB" id="73875at2759"/>